<dbReference type="Pfam" id="PF00069">
    <property type="entry name" value="Pkinase"/>
    <property type="match status" value="1"/>
</dbReference>
<dbReference type="OrthoDB" id="1046782at2759"/>
<proteinExistence type="predicted"/>
<feature type="domain" description="Protein kinase" evidence="2">
    <location>
        <begin position="1"/>
        <end position="210"/>
    </location>
</feature>
<feature type="region of interest" description="Disordered" evidence="1">
    <location>
        <begin position="176"/>
        <end position="204"/>
    </location>
</feature>
<dbReference type="InterPro" id="IPR008271">
    <property type="entry name" value="Ser/Thr_kinase_AS"/>
</dbReference>
<name>A0A3M2RRN5_9HYPO</name>
<dbReference type="STRING" id="2010991.A0A3M2RRN5"/>
<dbReference type="GO" id="GO:0005524">
    <property type="term" value="F:ATP binding"/>
    <property type="evidence" value="ECO:0007669"/>
    <property type="project" value="InterPro"/>
</dbReference>
<dbReference type="PROSITE" id="PS00108">
    <property type="entry name" value="PROTEIN_KINASE_ST"/>
    <property type="match status" value="1"/>
</dbReference>
<comment type="caution">
    <text evidence="3">The sequence shown here is derived from an EMBL/GenBank/DDBJ whole genome shotgun (WGS) entry which is preliminary data.</text>
</comment>
<dbReference type="PROSITE" id="PS50011">
    <property type="entry name" value="PROTEIN_KINASE_DOM"/>
    <property type="match status" value="1"/>
</dbReference>
<dbReference type="PANTHER" id="PTHR24359">
    <property type="entry name" value="SERINE/THREONINE-PROTEIN KINASE SBK1"/>
    <property type="match status" value="1"/>
</dbReference>
<dbReference type="Proteomes" id="UP000277212">
    <property type="component" value="Unassembled WGS sequence"/>
</dbReference>
<dbReference type="InterPro" id="IPR000719">
    <property type="entry name" value="Prot_kinase_dom"/>
</dbReference>
<evidence type="ECO:0000313" key="3">
    <source>
        <dbReference type="EMBL" id="RMJ07852.1"/>
    </source>
</evidence>
<feature type="region of interest" description="Disordered" evidence="1">
    <location>
        <begin position="266"/>
        <end position="304"/>
    </location>
</feature>
<dbReference type="PANTHER" id="PTHR24359:SF1">
    <property type="entry name" value="INHIBITOR OF NUCLEAR FACTOR KAPPA-B KINASE EPSILON SUBUNIT HOMOLOG 1-RELATED"/>
    <property type="match status" value="1"/>
</dbReference>
<dbReference type="AlphaFoldDB" id="A0A3M2RRN5"/>
<protein>
    <recommendedName>
        <fullName evidence="2">Protein kinase domain-containing protein</fullName>
    </recommendedName>
</protein>
<dbReference type="GO" id="GO:0004674">
    <property type="term" value="F:protein serine/threonine kinase activity"/>
    <property type="evidence" value="ECO:0007669"/>
    <property type="project" value="TreeGrafter"/>
</dbReference>
<sequence>MCRHGDLKPENILCFSSSTDPEVLKDHTSCVPVISDVGLSRTHDKSTQFRSKTKMVGGETIAYAAPETELYPDRATSRRYDIWSLACLYLEFVIWLLYGIEELDRCGREIHGKFYTTMDRPETLQVSRMQQANVNPEVERWIENIKKDPRCTTAGGSKQTAVSHVVDLVKERLLVTAANPDPRDDPDPEGDQTVSDSGDRSDDYGFHLMVRAPTKIGEGFQNSRVPDAGKDERAFALEVCDKLEAIIQDAQNGDIEWINLDQHAPELIPRSGPESLTDTASFRRDSTSRSREYVSSVDDNGARL</sequence>
<organism evidence="3 4">
    <name type="scientific">Fusarium kuroshium</name>
    <dbReference type="NCBI Taxonomy" id="2010991"/>
    <lineage>
        <taxon>Eukaryota</taxon>
        <taxon>Fungi</taxon>
        <taxon>Dikarya</taxon>
        <taxon>Ascomycota</taxon>
        <taxon>Pezizomycotina</taxon>
        <taxon>Sordariomycetes</taxon>
        <taxon>Hypocreomycetidae</taxon>
        <taxon>Hypocreales</taxon>
        <taxon>Nectriaceae</taxon>
        <taxon>Fusarium</taxon>
        <taxon>Fusarium solani species complex</taxon>
    </lineage>
</organism>
<evidence type="ECO:0000256" key="1">
    <source>
        <dbReference type="SAM" id="MobiDB-lite"/>
    </source>
</evidence>
<evidence type="ECO:0000259" key="2">
    <source>
        <dbReference type="PROSITE" id="PS50011"/>
    </source>
</evidence>
<keyword evidence="4" id="KW-1185">Reference proteome</keyword>
<dbReference type="Gene3D" id="1.10.510.10">
    <property type="entry name" value="Transferase(Phosphotransferase) domain 1"/>
    <property type="match status" value="1"/>
</dbReference>
<dbReference type="InterPro" id="IPR011009">
    <property type="entry name" value="Kinase-like_dom_sf"/>
</dbReference>
<dbReference type="SUPFAM" id="SSF56112">
    <property type="entry name" value="Protein kinase-like (PK-like)"/>
    <property type="match status" value="1"/>
</dbReference>
<accession>A0A3M2RRN5</accession>
<reference evidence="3 4" key="1">
    <citation type="submission" date="2017-06" db="EMBL/GenBank/DDBJ databases">
        <title>Comparative genomic analysis of Ambrosia Fusariam Clade fungi.</title>
        <authorList>
            <person name="Stajich J.E."/>
            <person name="Carrillo J."/>
            <person name="Kijimoto T."/>
            <person name="Eskalen A."/>
            <person name="O'Donnell K."/>
            <person name="Kasson M."/>
        </authorList>
    </citation>
    <scope>NUCLEOTIDE SEQUENCE [LARGE SCALE GENOMIC DNA]</scope>
    <source>
        <strain evidence="3">UCR3666</strain>
    </source>
</reference>
<gene>
    <name evidence="3" type="ORF">CDV36_012550</name>
</gene>
<feature type="compositionally biased region" description="Basic and acidic residues" evidence="1">
    <location>
        <begin position="281"/>
        <end position="292"/>
    </location>
</feature>
<evidence type="ECO:0000313" key="4">
    <source>
        <dbReference type="Proteomes" id="UP000277212"/>
    </source>
</evidence>
<dbReference type="EMBL" id="NKUJ01000318">
    <property type="protein sequence ID" value="RMJ07852.1"/>
    <property type="molecule type" value="Genomic_DNA"/>
</dbReference>